<dbReference type="InterPro" id="IPR008915">
    <property type="entry name" value="Peptidase_M50"/>
</dbReference>
<gene>
    <name evidence="15" type="ORF">METZ01_LOCUS20415</name>
</gene>
<name>A0A381PKP0_9ZZZZ</name>
<keyword evidence="5" id="KW-0645">Protease</keyword>
<dbReference type="InterPro" id="IPR044537">
    <property type="entry name" value="Rip2-like"/>
</dbReference>
<keyword evidence="8" id="KW-0378">Hydrolase</keyword>
<evidence type="ECO:0000256" key="10">
    <source>
        <dbReference type="ARBA" id="ARBA00022989"/>
    </source>
</evidence>
<evidence type="ECO:0000256" key="8">
    <source>
        <dbReference type="ARBA" id="ARBA00022801"/>
    </source>
</evidence>
<dbReference type="GO" id="GO:0006508">
    <property type="term" value="P:proteolysis"/>
    <property type="evidence" value="ECO:0007669"/>
    <property type="project" value="UniProtKB-KW"/>
</dbReference>
<keyword evidence="10 13" id="KW-1133">Transmembrane helix</keyword>
<dbReference type="GO" id="GO:0005886">
    <property type="term" value="C:plasma membrane"/>
    <property type="evidence" value="ECO:0007669"/>
    <property type="project" value="UniProtKB-SubCell"/>
</dbReference>
<evidence type="ECO:0000256" key="9">
    <source>
        <dbReference type="ARBA" id="ARBA00022833"/>
    </source>
</evidence>
<proteinExistence type="inferred from homology"/>
<reference evidence="15" key="1">
    <citation type="submission" date="2018-05" db="EMBL/GenBank/DDBJ databases">
        <authorList>
            <person name="Lanie J.A."/>
            <person name="Ng W.-L."/>
            <person name="Kazmierczak K.M."/>
            <person name="Andrzejewski T.M."/>
            <person name="Davidsen T.M."/>
            <person name="Wayne K.J."/>
            <person name="Tettelin H."/>
            <person name="Glass J.I."/>
            <person name="Rusch D."/>
            <person name="Podicherti R."/>
            <person name="Tsui H.-C.T."/>
            <person name="Winkler M.E."/>
        </authorList>
    </citation>
    <scope>NUCLEOTIDE SEQUENCE</scope>
</reference>
<feature type="transmembrane region" description="Helical" evidence="13">
    <location>
        <begin position="237"/>
        <end position="266"/>
    </location>
</feature>
<dbReference type="PANTHER" id="PTHR35864:SF1">
    <property type="entry name" value="ZINC METALLOPROTEASE YWHC-RELATED"/>
    <property type="match status" value="1"/>
</dbReference>
<keyword evidence="12 13" id="KW-0472">Membrane</keyword>
<keyword evidence="6 13" id="KW-0812">Transmembrane</keyword>
<evidence type="ECO:0000256" key="4">
    <source>
        <dbReference type="ARBA" id="ARBA00022475"/>
    </source>
</evidence>
<feature type="non-terminal residue" evidence="15">
    <location>
        <position position="1"/>
    </location>
</feature>
<evidence type="ECO:0000256" key="1">
    <source>
        <dbReference type="ARBA" id="ARBA00001947"/>
    </source>
</evidence>
<evidence type="ECO:0000313" key="15">
    <source>
        <dbReference type="EMBL" id="SUZ67561.1"/>
    </source>
</evidence>
<evidence type="ECO:0000256" key="2">
    <source>
        <dbReference type="ARBA" id="ARBA00004651"/>
    </source>
</evidence>
<feature type="transmembrane region" description="Helical" evidence="13">
    <location>
        <begin position="317"/>
        <end position="337"/>
    </location>
</feature>
<evidence type="ECO:0000256" key="5">
    <source>
        <dbReference type="ARBA" id="ARBA00022670"/>
    </source>
</evidence>
<evidence type="ECO:0000256" key="6">
    <source>
        <dbReference type="ARBA" id="ARBA00022692"/>
    </source>
</evidence>
<comment type="subcellular location">
    <subcellularLocation>
        <location evidence="2">Cell membrane</location>
        <topology evidence="2">Multi-pass membrane protein</topology>
    </subcellularLocation>
</comment>
<keyword evidence="9" id="KW-0862">Zinc</keyword>
<feature type="transmembrane region" description="Helical" evidence="13">
    <location>
        <begin position="196"/>
        <end position="216"/>
    </location>
</feature>
<dbReference type="EMBL" id="UINC01001016">
    <property type="protein sequence ID" value="SUZ67561.1"/>
    <property type="molecule type" value="Genomic_DNA"/>
</dbReference>
<sequence length="363" mass="40769">VLKWIEWVSVHRADAAGQITLHPSHRIWMEEPSRGRPVEKFLYLPVLNLCRLRILGIFYTFHGSPEPGACGPVARIGVTAQADPLLRALEIRHFGSFDPSVCYTRVTFDVSTESVRRFRGKYRRNQRPHQEARGLAAAHHHGYLAAMDLLLILPVLIFSIVVHELAHAWVALKEGDDTAQSLGRITLNPISHLDPVGSFLVPMILWFTNTGVLFGWAKPVPIDPRKFRDFRGGDIRVSMAGIVSNLILAVAFTLLYLVFVLLQGAIPAAESVFGFLITAARYGVFINLILAFFNLVPIPPLDGSHVLYHFLPRAWRAGYQQAGRFGFLILIGLLYLYQPSLNIILWPALFFLGLADSFIETWI</sequence>
<comment type="similarity">
    <text evidence="3">Belongs to the peptidase M50B family.</text>
</comment>
<dbReference type="GO" id="GO:0008237">
    <property type="term" value="F:metallopeptidase activity"/>
    <property type="evidence" value="ECO:0007669"/>
    <property type="project" value="UniProtKB-KW"/>
</dbReference>
<organism evidence="15">
    <name type="scientific">marine metagenome</name>
    <dbReference type="NCBI Taxonomy" id="408172"/>
    <lineage>
        <taxon>unclassified sequences</taxon>
        <taxon>metagenomes</taxon>
        <taxon>ecological metagenomes</taxon>
    </lineage>
</organism>
<keyword evidence="7" id="KW-0479">Metal-binding</keyword>
<dbReference type="GO" id="GO:0046872">
    <property type="term" value="F:metal ion binding"/>
    <property type="evidence" value="ECO:0007669"/>
    <property type="project" value="UniProtKB-KW"/>
</dbReference>
<keyword evidence="11" id="KW-0482">Metalloprotease</keyword>
<dbReference type="PANTHER" id="PTHR35864">
    <property type="entry name" value="ZINC METALLOPROTEASE MJ0611-RELATED"/>
    <property type="match status" value="1"/>
</dbReference>
<keyword evidence="4" id="KW-1003">Cell membrane</keyword>
<comment type="cofactor">
    <cofactor evidence="1">
        <name>Zn(2+)</name>
        <dbReference type="ChEBI" id="CHEBI:29105"/>
    </cofactor>
</comment>
<feature type="domain" description="Peptidase M50" evidence="14">
    <location>
        <begin position="235"/>
        <end position="315"/>
    </location>
</feature>
<accession>A0A381PKP0</accession>
<feature type="transmembrane region" description="Helical" evidence="13">
    <location>
        <begin position="272"/>
        <end position="296"/>
    </location>
</feature>
<evidence type="ECO:0000256" key="12">
    <source>
        <dbReference type="ARBA" id="ARBA00023136"/>
    </source>
</evidence>
<dbReference type="InterPro" id="IPR052348">
    <property type="entry name" value="Metallopeptidase_M50B"/>
</dbReference>
<dbReference type="CDD" id="cd06158">
    <property type="entry name" value="S2P-M50_like_1"/>
    <property type="match status" value="1"/>
</dbReference>
<evidence type="ECO:0000259" key="14">
    <source>
        <dbReference type="Pfam" id="PF02163"/>
    </source>
</evidence>
<feature type="transmembrane region" description="Helical" evidence="13">
    <location>
        <begin position="143"/>
        <end position="162"/>
    </location>
</feature>
<evidence type="ECO:0000256" key="13">
    <source>
        <dbReference type="SAM" id="Phobius"/>
    </source>
</evidence>
<evidence type="ECO:0000256" key="7">
    <source>
        <dbReference type="ARBA" id="ARBA00022723"/>
    </source>
</evidence>
<dbReference type="AlphaFoldDB" id="A0A381PKP0"/>
<evidence type="ECO:0000256" key="3">
    <source>
        <dbReference type="ARBA" id="ARBA00007931"/>
    </source>
</evidence>
<dbReference type="Pfam" id="PF02163">
    <property type="entry name" value="Peptidase_M50"/>
    <property type="match status" value="1"/>
</dbReference>
<evidence type="ECO:0000256" key="11">
    <source>
        <dbReference type="ARBA" id="ARBA00023049"/>
    </source>
</evidence>
<protein>
    <recommendedName>
        <fullName evidence="14">Peptidase M50 domain-containing protein</fullName>
    </recommendedName>
</protein>